<sequence length="420" mass="42238">MIPPFFALLATEAASTVRAAKLKETPAAAPVTSAPPPLIPRTDFSPLFTTAADRPRLGDAPPFRQQEQQQQRQPAERQFPGGGGDECVVTSAGNHTDKQDAILANTHNTPKQRQDANIIISGTFVGGASNSAGRSIPPGPIDTTSISLSGWSEDAASLGTLDRLVARGVNGGRQACGSASPETARHGDFCDSGAGVGNMNTANTGRIATQLGGETLSNDTDLPANSYGGARTSEAETGRSYTSSLFTTLGGGGGGGGSGAGGGASLRGTRGLSTSRTGQISSSGIVGDGSSLSGGSATGLILQHLHLPQRNTESESYCNLYEGSIGVSSLVEMNGIGSTGATGGLTDGDSGCFQNGDMSLSGGTNLTGSHIDWRSHPVDGILDKRSKAGSDGEAEDVPSSTAVVVASPHALPGTSTGVRV</sequence>
<organism evidence="2">
    <name type="scientific">Schistocephalus solidus</name>
    <name type="common">Tapeworm</name>
    <dbReference type="NCBI Taxonomy" id="70667"/>
    <lineage>
        <taxon>Eukaryota</taxon>
        <taxon>Metazoa</taxon>
        <taxon>Spiralia</taxon>
        <taxon>Lophotrochozoa</taxon>
        <taxon>Platyhelminthes</taxon>
        <taxon>Cestoda</taxon>
        <taxon>Eucestoda</taxon>
        <taxon>Diphyllobothriidea</taxon>
        <taxon>Diphyllobothriidae</taxon>
        <taxon>Schistocephalus</taxon>
    </lineage>
</organism>
<feature type="compositionally biased region" description="Low complexity" evidence="1">
    <location>
        <begin position="266"/>
        <end position="287"/>
    </location>
</feature>
<evidence type="ECO:0000313" key="2">
    <source>
        <dbReference type="EMBL" id="JAP39645.1"/>
    </source>
</evidence>
<accession>A0A0X3NJ74</accession>
<proteinExistence type="predicted"/>
<feature type="compositionally biased region" description="Gly residues" evidence="1">
    <location>
        <begin position="252"/>
        <end position="265"/>
    </location>
</feature>
<feature type="region of interest" description="Disordered" evidence="1">
    <location>
        <begin position="252"/>
        <end position="287"/>
    </location>
</feature>
<evidence type="ECO:0000256" key="1">
    <source>
        <dbReference type="SAM" id="MobiDB-lite"/>
    </source>
</evidence>
<name>A0A0X3NJ74_SCHSO</name>
<feature type="region of interest" description="Disordered" evidence="1">
    <location>
        <begin position="25"/>
        <end position="92"/>
    </location>
</feature>
<gene>
    <name evidence="2" type="ORF">TR165508</name>
</gene>
<protein>
    <submittedName>
        <fullName evidence="2">Uncharacterized protein</fullName>
    </submittedName>
</protein>
<feature type="non-terminal residue" evidence="2">
    <location>
        <position position="420"/>
    </location>
</feature>
<dbReference type="AlphaFoldDB" id="A0A0X3NJ74"/>
<dbReference type="EMBL" id="GEEE01023580">
    <property type="protein sequence ID" value="JAP39645.1"/>
    <property type="molecule type" value="Transcribed_RNA"/>
</dbReference>
<feature type="compositionally biased region" description="Low complexity" evidence="1">
    <location>
        <begin position="60"/>
        <end position="79"/>
    </location>
</feature>
<reference evidence="2" key="1">
    <citation type="submission" date="2016-01" db="EMBL/GenBank/DDBJ databases">
        <title>Reference transcriptome for the parasite Schistocephalus solidus: insights into the molecular evolution of parasitism.</title>
        <authorList>
            <person name="Hebert F.O."/>
            <person name="Grambauer S."/>
            <person name="Barber I."/>
            <person name="Landry C.R."/>
            <person name="Aubin-Horth N."/>
        </authorList>
    </citation>
    <scope>NUCLEOTIDE SEQUENCE</scope>
</reference>